<comment type="similarity">
    <text evidence="5">Belongs to the GatB/GatE family. GatB subfamily.</text>
</comment>
<protein>
    <recommendedName>
        <fullName evidence="5">Glutamyl-tRNA(Gln) amidotransferase subunit B, mitochondrial</fullName>
        <shortName evidence="5">Glu-AdT subunit B</shortName>
        <ecNumber evidence="5">6.3.5.-</ecNumber>
    </recommendedName>
</protein>
<dbReference type="InterPro" id="IPR004413">
    <property type="entry name" value="GatB"/>
</dbReference>
<dbReference type="Gene3D" id="1.10.10.410">
    <property type="match status" value="1"/>
</dbReference>
<dbReference type="AlphaFoldDB" id="A0AAE9D8K9"/>
<evidence type="ECO:0000256" key="2">
    <source>
        <dbReference type="ARBA" id="ARBA00022741"/>
    </source>
</evidence>
<evidence type="ECO:0000256" key="3">
    <source>
        <dbReference type="ARBA" id="ARBA00022840"/>
    </source>
</evidence>
<accession>A0AAE9D8K9</accession>
<keyword evidence="2 5" id="KW-0547">Nucleotide-binding</keyword>
<dbReference type="NCBIfam" id="NF004012">
    <property type="entry name" value="PRK05477.1-2"/>
    <property type="match status" value="1"/>
</dbReference>
<feature type="domain" description="Asn/Gln amidotransferase" evidence="6">
    <location>
        <begin position="383"/>
        <end position="517"/>
    </location>
</feature>
<dbReference type="InterPro" id="IPR017959">
    <property type="entry name" value="Asn/Gln-tRNA_amidoTrfase_suB/E"/>
</dbReference>
<organism evidence="8 9">
    <name type="scientific">Caenorhabditis briggsae</name>
    <dbReference type="NCBI Taxonomy" id="6238"/>
    <lineage>
        <taxon>Eukaryota</taxon>
        <taxon>Metazoa</taxon>
        <taxon>Ecdysozoa</taxon>
        <taxon>Nematoda</taxon>
        <taxon>Chromadorea</taxon>
        <taxon>Rhabditida</taxon>
        <taxon>Rhabditina</taxon>
        <taxon>Rhabditomorpha</taxon>
        <taxon>Rhabditoidea</taxon>
        <taxon>Rhabditidae</taxon>
        <taxon>Peloderinae</taxon>
        <taxon>Caenorhabditis</taxon>
    </lineage>
</organism>
<dbReference type="InterPro" id="IPR017958">
    <property type="entry name" value="Gln-tRNA_amidoTrfase_suB_CS"/>
</dbReference>
<dbReference type="PANTHER" id="PTHR11659:SF0">
    <property type="entry name" value="GLUTAMYL-TRNA(GLN) AMIDOTRANSFERASE SUBUNIT B, MITOCHONDRIAL"/>
    <property type="match status" value="1"/>
</dbReference>
<keyword evidence="1 5" id="KW-0436">Ligase</keyword>
<comment type="subunit">
    <text evidence="5">Subunit of the heterotrimeric GatCAB amidotransferase (AdT) complex, composed of A, B and C subunits.</text>
</comment>
<dbReference type="GO" id="GO:0005739">
    <property type="term" value="C:mitochondrion"/>
    <property type="evidence" value="ECO:0007669"/>
    <property type="project" value="UniProtKB-SubCell"/>
</dbReference>
<dbReference type="EMBL" id="CP090893">
    <property type="protein sequence ID" value="ULT98636.1"/>
    <property type="molecule type" value="Genomic_DNA"/>
</dbReference>
<evidence type="ECO:0000259" key="7">
    <source>
        <dbReference type="Pfam" id="PF02934"/>
    </source>
</evidence>
<evidence type="ECO:0000256" key="5">
    <source>
        <dbReference type="HAMAP-Rule" id="MF_03147"/>
    </source>
</evidence>
<dbReference type="PROSITE" id="PS01234">
    <property type="entry name" value="GATB"/>
    <property type="match status" value="1"/>
</dbReference>
<sequence length="524" mass="60770">MWSYSRRGFASVASATVAQHQQKARYKPVIGLEVHVQLNTKTKLFSRCPTTDSSPNRRVLPFDMATPGTLPSLNSQCIYRALKMARLLNCHVSEWSRFDRKHYFYGDMPAGYQITQNHHPIAKNGNFGFWVFDEHLDVPYWKEVKILQLQLEQDSGKTIHLPSTSSEGGEGPKSLIDYNRAGCALIEIVTSPCFETAIEAIRFVQTLRLLIIHHNLSNGELHKGHLRVDANVSLERDTVPGTRTEIKNMNSIRTIHTAINFEIARQFEILNSNGTVQKETRAADQDGRTVSMREKDDVDTDYRFMVEPNLPKLRIKEEWLTMAEEEMKNAGKADFEYLRDVIGFDPRSSIHIAEDPDLLAFVKRCIRLRDSSVSAEEILYWMKQLKTTMQRSKCNYPPQSEFFARQFMTLLNLVRQRRLTHLRVLDLLRYYSTTFEGDSSEGEEEGVTEFVEKHQLWRIEDTREIERLVGDMMRRNEKLVEKARNGNSKSFNRLRNLINEATEKRIDIAELCEVMKQFLDQKLV</sequence>
<evidence type="ECO:0000313" key="8">
    <source>
        <dbReference type="EMBL" id="ULT98636.1"/>
    </source>
</evidence>
<gene>
    <name evidence="8" type="ORF">L3Y34_000183</name>
</gene>
<proteinExistence type="inferred from homology"/>
<dbReference type="GO" id="GO:0070681">
    <property type="term" value="P:glutaminyl-tRNAGln biosynthesis via transamidation"/>
    <property type="evidence" value="ECO:0007669"/>
    <property type="project" value="UniProtKB-UniRule"/>
</dbReference>
<dbReference type="InterPro" id="IPR014746">
    <property type="entry name" value="Gln_synth/guanido_kin_cat_dom"/>
</dbReference>
<evidence type="ECO:0000256" key="4">
    <source>
        <dbReference type="ARBA" id="ARBA00022917"/>
    </source>
</evidence>
<dbReference type="PANTHER" id="PTHR11659">
    <property type="entry name" value="GLUTAMYL-TRNA GLN AMIDOTRANSFERASE SUBUNIT B MITOCHONDRIAL AND PROKARYOTIC PET112-RELATED"/>
    <property type="match status" value="1"/>
</dbReference>
<reference evidence="8 9" key="1">
    <citation type="submission" date="2022-05" db="EMBL/GenBank/DDBJ databases">
        <title>Chromosome-level reference genomes for two strains of Caenorhabditis briggsae: an improved platform for comparative genomics.</title>
        <authorList>
            <person name="Stevens L."/>
            <person name="Andersen E.C."/>
        </authorList>
    </citation>
    <scope>NUCLEOTIDE SEQUENCE [LARGE SCALE GENOMIC DNA]</scope>
    <source>
        <strain evidence="8">QX1410_ONT</strain>
        <tissue evidence="8">Whole-organism</tissue>
    </source>
</reference>
<dbReference type="Pfam" id="PF02637">
    <property type="entry name" value="GatB_Yqey"/>
    <property type="match status" value="1"/>
</dbReference>
<dbReference type="NCBIfam" id="TIGR00133">
    <property type="entry name" value="gatB"/>
    <property type="match status" value="1"/>
</dbReference>
<dbReference type="EC" id="6.3.5.-" evidence="5"/>
<keyword evidence="4 5" id="KW-0648">Protein biosynthesis</keyword>
<dbReference type="HAMAP" id="MF_00121">
    <property type="entry name" value="GatB"/>
    <property type="match status" value="1"/>
</dbReference>
<dbReference type="InterPro" id="IPR006075">
    <property type="entry name" value="Asn/Gln-tRNA_Trfase_suB/E_cat"/>
</dbReference>
<evidence type="ECO:0000313" key="9">
    <source>
        <dbReference type="Proteomes" id="UP000827892"/>
    </source>
</evidence>
<dbReference type="GO" id="GO:0030956">
    <property type="term" value="C:glutamyl-tRNA(Gln) amidotransferase complex"/>
    <property type="evidence" value="ECO:0007669"/>
    <property type="project" value="UniProtKB-UniRule"/>
</dbReference>
<evidence type="ECO:0000259" key="6">
    <source>
        <dbReference type="Pfam" id="PF02637"/>
    </source>
</evidence>
<keyword evidence="5" id="KW-0496">Mitochondrion</keyword>
<feature type="domain" description="Aspartyl/Glutamyl-tRNA(Gln) amidotransferase subunit B/E catalytic" evidence="7">
    <location>
        <begin position="29"/>
        <end position="320"/>
    </location>
</feature>
<dbReference type="GO" id="GO:0005524">
    <property type="term" value="F:ATP binding"/>
    <property type="evidence" value="ECO:0007669"/>
    <property type="project" value="UniProtKB-KW"/>
</dbReference>
<evidence type="ECO:0000256" key="1">
    <source>
        <dbReference type="ARBA" id="ARBA00022598"/>
    </source>
</evidence>
<comment type="function">
    <text evidence="5">Allows the formation of correctly charged Gln-tRNA(Gln) through the transamidation of misacylated Glu-tRNA(Gln) in the mitochondria. The reaction takes place in the presence of glutamine and ATP through an activated gamma-phospho-Glu-tRNA(Gln).</text>
</comment>
<name>A0AAE9D8K9_CAEBR</name>
<dbReference type="Pfam" id="PF02934">
    <property type="entry name" value="GatB_N"/>
    <property type="match status" value="1"/>
</dbReference>
<dbReference type="InterPro" id="IPR023168">
    <property type="entry name" value="GatB_Yqey_C_2"/>
</dbReference>
<dbReference type="Proteomes" id="UP000827892">
    <property type="component" value="Chromosome III"/>
</dbReference>
<keyword evidence="3 5" id="KW-0067">ATP-binding</keyword>
<comment type="catalytic activity">
    <reaction evidence="5">
        <text>L-glutamyl-tRNA(Gln) + L-glutamine + ATP + H2O = L-glutaminyl-tRNA(Gln) + L-glutamate + ADP + phosphate + H(+)</text>
        <dbReference type="Rhea" id="RHEA:17521"/>
        <dbReference type="Rhea" id="RHEA-COMP:9681"/>
        <dbReference type="Rhea" id="RHEA-COMP:9684"/>
        <dbReference type="ChEBI" id="CHEBI:15377"/>
        <dbReference type="ChEBI" id="CHEBI:15378"/>
        <dbReference type="ChEBI" id="CHEBI:29985"/>
        <dbReference type="ChEBI" id="CHEBI:30616"/>
        <dbReference type="ChEBI" id="CHEBI:43474"/>
        <dbReference type="ChEBI" id="CHEBI:58359"/>
        <dbReference type="ChEBI" id="CHEBI:78520"/>
        <dbReference type="ChEBI" id="CHEBI:78521"/>
        <dbReference type="ChEBI" id="CHEBI:456216"/>
    </reaction>
</comment>
<dbReference type="GO" id="GO:0050567">
    <property type="term" value="F:glutaminyl-tRNA synthase (glutamine-hydrolyzing) activity"/>
    <property type="evidence" value="ECO:0007669"/>
    <property type="project" value="UniProtKB-UniRule"/>
</dbReference>
<dbReference type="InterPro" id="IPR018027">
    <property type="entry name" value="Asn/Gln_amidotransferase"/>
</dbReference>
<dbReference type="SUPFAM" id="SSF55931">
    <property type="entry name" value="Glutamine synthetase/guanido kinase"/>
    <property type="match status" value="1"/>
</dbReference>
<dbReference type="GO" id="GO:0032543">
    <property type="term" value="P:mitochondrial translation"/>
    <property type="evidence" value="ECO:0007669"/>
    <property type="project" value="UniProtKB-UniRule"/>
</dbReference>
<comment type="subcellular location">
    <subcellularLocation>
        <location evidence="5">Mitochondrion</location>
    </subcellularLocation>
</comment>